<name>A0A1S5V2N0_ELYCH</name>
<dbReference type="PANTHER" id="PTHR33395">
    <property type="entry name" value="TRANSCRIPTASE, PUTATIVE-RELATED-RELATED"/>
    <property type="match status" value="1"/>
</dbReference>
<feature type="domain" description="Endonuclease/exonuclease/phosphatase" evidence="2">
    <location>
        <begin position="96"/>
        <end position="167"/>
    </location>
</feature>
<accession>A0A1S5V2N0</accession>
<dbReference type="PANTHER" id="PTHR33395:SF22">
    <property type="entry name" value="REVERSE TRANSCRIPTASE DOMAIN-CONTAINING PROTEIN"/>
    <property type="match status" value="1"/>
</dbReference>
<dbReference type="AlphaFoldDB" id="A0A1S5V2N0"/>
<feature type="region of interest" description="Disordered" evidence="1">
    <location>
        <begin position="157"/>
        <end position="207"/>
    </location>
</feature>
<protein>
    <submittedName>
        <fullName evidence="3">Endonuclease/exonuclease/phosphatase family protein</fullName>
    </submittedName>
</protein>
<reference evidence="3" key="1">
    <citation type="journal article" date="2016" name="Biol. Bull.">
        <title>A Preliminary Molecular and Phylogenetic Analysis of the Genome of a Novel Endogenous Retrovirus in the Sea Slug Elysia chlorotica.</title>
        <authorList>
            <person name="Pierce S.K."/>
            <person name="Mahadevan P."/>
            <person name="Massey S.E."/>
            <person name="Middlebrooks M.L."/>
        </authorList>
    </citation>
    <scope>NUCLEOTIDE SEQUENCE</scope>
    <source>
        <strain evidence="3">Tampa 2006</strain>
    </source>
</reference>
<dbReference type="Pfam" id="PF14529">
    <property type="entry name" value="Exo_endo_phos_2"/>
    <property type="match status" value="1"/>
</dbReference>
<keyword evidence="3" id="KW-0378">Hydrolase</keyword>
<keyword evidence="3" id="KW-0255">Endonuclease</keyword>
<evidence type="ECO:0000259" key="2">
    <source>
        <dbReference type="Pfam" id="PF14529"/>
    </source>
</evidence>
<proteinExistence type="predicted"/>
<evidence type="ECO:0000313" key="3">
    <source>
        <dbReference type="EMBL" id="AQN68903.1"/>
    </source>
</evidence>
<sequence length="207" mass="23544">MNKRNELKAMIDLHQPSIIGITEVKPKNARYNIHDSELSLPGFDMFHNLDENGRGIVLYVRSKWKPSICEGLKSNFNEKVVVESMEEEGNKLVIGLVVVYRSPSCTKENTEKLNELLQEVAGLEANHLLIIGDFNFPQVIWNEERCEVAPNHAASVSQSNKRCFLDPTPEGTHKTQNRREIEHSGPGFHQQGGHDRRNTDSSRSREE</sequence>
<keyword evidence="3" id="KW-0540">Nuclease</keyword>
<dbReference type="InterPro" id="IPR005135">
    <property type="entry name" value="Endo/exonuclease/phosphatase"/>
</dbReference>
<dbReference type="EMBL" id="KY115607">
    <property type="protein sequence ID" value="AQN68903.1"/>
    <property type="molecule type" value="Genomic_DNA"/>
</dbReference>
<organism evidence="3">
    <name type="scientific">Elysia chlorotica</name>
    <name type="common">Eastern emerald elysia</name>
    <name type="synonym">Sea slug</name>
    <dbReference type="NCBI Taxonomy" id="188477"/>
    <lineage>
        <taxon>Eukaryota</taxon>
        <taxon>Metazoa</taxon>
        <taxon>Spiralia</taxon>
        <taxon>Lophotrochozoa</taxon>
        <taxon>Mollusca</taxon>
        <taxon>Gastropoda</taxon>
        <taxon>Heterobranchia</taxon>
        <taxon>Euthyneura</taxon>
        <taxon>Panpulmonata</taxon>
        <taxon>Sacoglossa</taxon>
        <taxon>Placobranchoidea</taxon>
        <taxon>Plakobranchidae</taxon>
        <taxon>Elysia</taxon>
    </lineage>
</organism>
<feature type="compositionally biased region" description="Basic and acidic residues" evidence="1">
    <location>
        <begin position="192"/>
        <end position="207"/>
    </location>
</feature>
<dbReference type="Gene3D" id="3.60.10.10">
    <property type="entry name" value="Endonuclease/exonuclease/phosphatase"/>
    <property type="match status" value="1"/>
</dbReference>
<keyword evidence="3" id="KW-0269">Exonuclease</keyword>
<feature type="compositionally biased region" description="Basic and acidic residues" evidence="1">
    <location>
        <begin position="171"/>
        <end position="183"/>
    </location>
</feature>
<dbReference type="GO" id="GO:0004527">
    <property type="term" value="F:exonuclease activity"/>
    <property type="evidence" value="ECO:0007669"/>
    <property type="project" value="UniProtKB-KW"/>
</dbReference>
<dbReference type="GO" id="GO:0004519">
    <property type="term" value="F:endonuclease activity"/>
    <property type="evidence" value="ECO:0007669"/>
    <property type="project" value="UniProtKB-KW"/>
</dbReference>
<evidence type="ECO:0000256" key="1">
    <source>
        <dbReference type="SAM" id="MobiDB-lite"/>
    </source>
</evidence>
<dbReference type="InterPro" id="IPR036691">
    <property type="entry name" value="Endo/exonu/phosph_ase_sf"/>
</dbReference>
<dbReference type="SUPFAM" id="SSF56219">
    <property type="entry name" value="DNase I-like"/>
    <property type="match status" value="1"/>
</dbReference>